<organism evidence="3 4">
    <name type="scientific">Nocardioides alpinus</name>
    <dbReference type="NCBI Taxonomy" id="748909"/>
    <lineage>
        <taxon>Bacteria</taxon>
        <taxon>Bacillati</taxon>
        <taxon>Actinomycetota</taxon>
        <taxon>Actinomycetes</taxon>
        <taxon>Propionibacteriales</taxon>
        <taxon>Nocardioidaceae</taxon>
        <taxon>Nocardioides</taxon>
    </lineage>
</organism>
<proteinExistence type="predicted"/>
<dbReference type="STRING" id="748909.SAMN05192575_1152"/>
<evidence type="ECO:0000313" key="2">
    <source>
        <dbReference type="EMBL" id="PKH40440.1"/>
    </source>
</evidence>
<dbReference type="GO" id="GO:0004029">
    <property type="term" value="F:aldehyde dehydrogenase (NAD+) activity"/>
    <property type="evidence" value="ECO:0007669"/>
    <property type="project" value="TreeGrafter"/>
</dbReference>
<keyword evidence="5" id="KW-1185">Reference proteome</keyword>
<dbReference type="InterPro" id="IPR051783">
    <property type="entry name" value="NAD(P)-dependent_oxidoreduct"/>
</dbReference>
<dbReference type="AlphaFoldDB" id="A0A1I1BAA8"/>
<dbReference type="InterPro" id="IPR036291">
    <property type="entry name" value="NAD(P)-bd_dom_sf"/>
</dbReference>
<dbReference type="Proteomes" id="UP000233565">
    <property type="component" value="Unassembled WGS sequence"/>
</dbReference>
<dbReference type="EMBL" id="FOKC01000015">
    <property type="protein sequence ID" value="SFB46596.1"/>
    <property type="molecule type" value="Genomic_DNA"/>
</dbReference>
<dbReference type="Pfam" id="PF01370">
    <property type="entry name" value="Epimerase"/>
    <property type="match status" value="1"/>
</dbReference>
<evidence type="ECO:0000313" key="3">
    <source>
        <dbReference type="EMBL" id="SFB46596.1"/>
    </source>
</evidence>
<dbReference type="EMBL" id="PJBV01000018">
    <property type="protein sequence ID" value="PKH40440.1"/>
    <property type="molecule type" value="Genomic_DNA"/>
</dbReference>
<dbReference type="OrthoDB" id="3338687at2"/>
<dbReference type="SUPFAM" id="SSF51735">
    <property type="entry name" value="NAD(P)-binding Rossmann-fold domains"/>
    <property type="match status" value="1"/>
</dbReference>
<reference evidence="2 5" key="2">
    <citation type="submission" date="2017-12" db="EMBL/GenBank/DDBJ databases">
        <title>Pharmacopeia of the Arctic Ocean.</title>
        <authorList>
            <person name="Collins E."/>
            <person name="Ducluzeau A.-L."/>
        </authorList>
    </citation>
    <scope>NUCLEOTIDE SEQUENCE [LARGE SCALE GENOMIC DNA]</scope>
    <source>
        <strain evidence="2 5">DSM 23325</strain>
    </source>
</reference>
<gene>
    <name evidence="2" type="ORF">CXG46_12420</name>
    <name evidence="3" type="ORF">SAMN05192575_1152</name>
</gene>
<evidence type="ECO:0000259" key="1">
    <source>
        <dbReference type="Pfam" id="PF01370"/>
    </source>
</evidence>
<sequence length="355" mass="37645">MRIAVTGASGNVGSALLRRLAERGGHDVVGVVRRRPLEVDPFAAVEWHTVDLSRGRDEPALVAAFAGADAVVHLAWGFQPTHREDYLAELGVGGTRRVIEAALAAGVPHLVHMSSVGAYSPKQDDVPVDESWPTHGVPTSMYSRHKAEAERLLDRLESDGAGPVITRLRPGIVGQSSAGSALLRYGLPGIVPRSLLSHVPVLPLDRGLAIPMVHADDLAEATVLALESVAPGAFNVAAAPTVTADDIARALDARMVHVPAAAVRAAVSMSWHARLQPLDAGWIDLAYAVPLMDTSRATSELGWSAAKDATQVLTETVRGMQDGGSDLSEVLRPRTVAGAIRRFLRDGPVSRRRHA</sequence>
<name>A0A1I1BAA8_9ACTN</name>
<dbReference type="PANTHER" id="PTHR48079:SF6">
    <property type="entry name" value="NAD(P)-BINDING DOMAIN-CONTAINING PROTEIN-RELATED"/>
    <property type="match status" value="1"/>
</dbReference>
<protein>
    <submittedName>
        <fullName evidence="2 3">Epimerase</fullName>
    </submittedName>
</protein>
<dbReference type="GO" id="GO:0005737">
    <property type="term" value="C:cytoplasm"/>
    <property type="evidence" value="ECO:0007669"/>
    <property type="project" value="TreeGrafter"/>
</dbReference>
<dbReference type="RefSeq" id="WP_091201663.1">
    <property type="nucleotide sequence ID" value="NZ_FOKC01000015.1"/>
</dbReference>
<dbReference type="PANTHER" id="PTHR48079">
    <property type="entry name" value="PROTEIN YEEZ"/>
    <property type="match status" value="1"/>
</dbReference>
<feature type="domain" description="NAD-dependent epimerase/dehydratase" evidence="1">
    <location>
        <begin position="3"/>
        <end position="237"/>
    </location>
</feature>
<evidence type="ECO:0000313" key="4">
    <source>
        <dbReference type="Proteomes" id="UP000199113"/>
    </source>
</evidence>
<reference evidence="3" key="1">
    <citation type="submission" date="2016-10" db="EMBL/GenBank/DDBJ databases">
        <authorList>
            <person name="de Groot N.N."/>
        </authorList>
    </citation>
    <scope>NUCLEOTIDE SEQUENCE [LARGE SCALE GENOMIC DNA]</scope>
    <source>
        <strain evidence="3">CGMCC 1.10697</strain>
    </source>
</reference>
<dbReference type="Proteomes" id="UP000199113">
    <property type="component" value="Unassembled WGS sequence"/>
</dbReference>
<accession>A0A1I1BAA8</accession>
<dbReference type="InterPro" id="IPR001509">
    <property type="entry name" value="Epimerase_deHydtase"/>
</dbReference>
<dbReference type="Gene3D" id="3.40.50.720">
    <property type="entry name" value="NAD(P)-binding Rossmann-like Domain"/>
    <property type="match status" value="1"/>
</dbReference>
<evidence type="ECO:0000313" key="5">
    <source>
        <dbReference type="Proteomes" id="UP000233565"/>
    </source>
</evidence>